<organism evidence="3 4">
    <name type="scientific">Oryzomicrobium terrae</name>
    <dbReference type="NCBI Taxonomy" id="1735038"/>
    <lineage>
        <taxon>Bacteria</taxon>
        <taxon>Pseudomonadati</taxon>
        <taxon>Pseudomonadota</taxon>
        <taxon>Betaproteobacteria</taxon>
        <taxon>Rhodocyclales</taxon>
        <taxon>Rhodocyclaceae</taxon>
        <taxon>Oryzomicrobium</taxon>
    </lineage>
</organism>
<evidence type="ECO:0000313" key="4">
    <source>
        <dbReference type="Proteomes" id="UP000323671"/>
    </source>
</evidence>
<dbReference type="EMBL" id="CP022579">
    <property type="protein sequence ID" value="QEL63574.1"/>
    <property type="molecule type" value="Genomic_DNA"/>
</dbReference>
<reference evidence="3 4" key="1">
    <citation type="submission" date="2017-07" db="EMBL/GenBank/DDBJ databases">
        <title>Complete genome sequence of Oryzomicrobium terrae TPP412.</title>
        <authorList>
            <person name="Chiu L.-W."/>
            <person name="Lo K.-J."/>
            <person name="Tsai Y.-M."/>
            <person name="Lin S.-S."/>
            <person name="Kuo C.-H."/>
            <person name="Liu C.-T."/>
        </authorList>
    </citation>
    <scope>NUCLEOTIDE SEQUENCE [LARGE SCALE GENOMIC DNA]</scope>
    <source>
        <strain evidence="3 4">TPP412</strain>
    </source>
</reference>
<dbReference type="NCBIfam" id="NF033664">
    <property type="entry name" value="PACE_transport"/>
    <property type="match status" value="1"/>
</dbReference>
<evidence type="ECO:0000256" key="1">
    <source>
        <dbReference type="SAM" id="Phobius"/>
    </source>
</evidence>
<keyword evidence="4" id="KW-1185">Reference proteome</keyword>
<feature type="transmembrane region" description="Helical" evidence="1">
    <location>
        <begin position="31"/>
        <end position="51"/>
    </location>
</feature>
<feature type="domain" description="Chlorhexidine efflux transporter" evidence="2">
    <location>
        <begin position="96"/>
        <end position="156"/>
    </location>
</feature>
<sequence length="186" mass="19827">MGAPTTGNVAEADPATRAAPLRSLADRVRQVALFEVFGLVLITPGFSWASGTPLLDSIGLLAVLALVAALWNGLYCTAFDRLEWRLARRQADRRPALWRLVHALGFEGGLLVLTLPIIVAWTGLAWWPALVADIGLALTYTAYAYLFNLAYDRVFPIPAPRAAATATPGLLADTNTAPATSASDTP</sequence>
<evidence type="ECO:0000313" key="3">
    <source>
        <dbReference type="EMBL" id="QEL63574.1"/>
    </source>
</evidence>
<accession>A0A5C1E4D1</accession>
<proteinExistence type="predicted"/>
<dbReference type="KEGG" id="otr:OTERR_00980"/>
<feature type="transmembrane region" description="Helical" evidence="1">
    <location>
        <begin position="57"/>
        <end position="75"/>
    </location>
</feature>
<dbReference type="AlphaFoldDB" id="A0A5C1E4D1"/>
<evidence type="ECO:0000259" key="2">
    <source>
        <dbReference type="Pfam" id="PF05232"/>
    </source>
</evidence>
<feature type="transmembrane region" description="Helical" evidence="1">
    <location>
        <begin position="125"/>
        <end position="146"/>
    </location>
</feature>
<gene>
    <name evidence="3" type="ORF">OTERR_00980</name>
</gene>
<keyword evidence="1" id="KW-0472">Membrane</keyword>
<dbReference type="Proteomes" id="UP000323671">
    <property type="component" value="Chromosome"/>
</dbReference>
<dbReference type="RefSeq" id="WP_082396508.1">
    <property type="nucleotide sequence ID" value="NZ_CP022579.1"/>
</dbReference>
<dbReference type="Pfam" id="PF05232">
    <property type="entry name" value="BTP"/>
    <property type="match status" value="2"/>
</dbReference>
<feature type="transmembrane region" description="Helical" evidence="1">
    <location>
        <begin position="96"/>
        <end position="119"/>
    </location>
</feature>
<dbReference type="InterPro" id="IPR007896">
    <property type="entry name" value="BTP_bacteria"/>
</dbReference>
<keyword evidence="1" id="KW-0812">Transmembrane</keyword>
<name>A0A5C1E4D1_9RHOO</name>
<feature type="domain" description="Chlorhexidine efflux transporter" evidence="2">
    <location>
        <begin position="22"/>
        <end position="83"/>
    </location>
</feature>
<dbReference type="InterPro" id="IPR058208">
    <property type="entry name" value="PACE"/>
</dbReference>
<keyword evidence="1" id="KW-1133">Transmembrane helix</keyword>
<protein>
    <recommendedName>
        <fullName evidence="2">Chlorhexidine efflux transporter domain-containing protein</fullName>
    </recommendedName>
</protein>